<dbReference type="PANTHER" id="PTHR11474">
    <property type="entry name" value="TYROSINASE FAMILY MEMBER"/>
    <property type="match status" value="1"/>
</dbReference>
<dbReference type="InParanoid" id="A0A2P5I1S1"/>
<name>A0A2P5I1S1_DIAHE</name>
<dbReference type="PROSITE" id="PS00497">
    <property type="entry name" value="TYROSINASE_1"/>
    <property type="match status" value="1"/>
</dbReference>
<comment type="caution">
    <text evidence="6">The sequence shown here is derived from an EMBL/GenBank/DDBJ whole genome shotgun (WGS) entry which is preliminary data.</text>
</comment>
<evidence type="ECO:0000259" key="4">
    <source>
        <dbReference type="PROSITE" id="PS00497"/>
    </source>
</evidence>
<dbReference type="SUPFAM" id="SSF48056">
    <property type="entry name" value="Di-copper centre-containing domain"/>
    <property type="match status" value="1"/>
</dbReference>
<dbReference type="InterPro" id="IPR002227">
    <property type="entry name" value="Tyrosinase_Cu-bd"/>
</dbReference>
<evidence type="ECO:0000313" key="7">
    <source>
        <dbReference type="Proteomes" id="UP000094444"/>
    </source>
</evidence>
<keyword evidence="2" id="KW-0560">Oxidoreductase</keyword>
<dbReference type="GO" id="GO:0046872">
    <property type="term" value="F:metal ion binding"/>
    <property type="evidence" value="ECO:0007669"/>
    <property type="project" value="UniProtKB-KW"/>
</dbReference>
<keyword evidence="1" id="KW-0479">Metal-binding</keyword>
<dbReference type="PRINTS" id="PR00092">
    <property type="entry name" value="TYROSINASE"/>
</dbReference>
<feature type="chain" id="PRO_5015109918" description="Tyrosinase copper-binding domain-containing protein" evidence="3">
    <location>
        <begin position="22"/>
        <end position="390"/>
    </location>
</feature>
<dbReference type="InterPro" id="IPR050316">
    <property type="entry name" value="Tyrosinase/Hemocyanin"/>
</dbReference>
<reference evidence="6" key="1">
    <citation type="submission" date="2017-09" db="EMBL/GenBank/DDBJ databases">
        <title>Polyketide synthases of a Diaporthe helianthi virulent isolate.</title>
        <authorList>
            <person name="Baroncelli R."/>
        </authorList>
    </citation>
    <scope>NUCLEOTIDE SEQUENCE [LARGE SCALE GENOMIC DNA]</scope>
    <source>
        <strain evidence="6">7/96</strain>
    </source>
</reference>
<feature type="signal peptide" evidence="3">
    <location>
        <begin position="1"/>
        <end position="21"/>
    </location>
</feature>
<evidence type="ECO:0000256" key="3">
    <source>
        <dbReference type="SAM" id="SignalP"/>
    </source>
</evidence>
<dbReference type="Gene3D" id="1.10.1280.10">
    <property type="entry name" value="Di-copper center containing domain from catechol oxidase"/>
    <property type="match status" value="1"/>
</dbReference>
<evidence type="ECO:0000256" key="2">
    <source>
        <dbReference type="ARBA" id="ARBA00023002"/>
    </source>
</evidence>
<sequence length="390" mass="41915">MYFSGLIILVALFGSENSALALKLPQNSTGSALATLQQKAFAALKAAEGNSSSPAGCSLSNAAVRKDWVALSADEKKEYIGAVQCLLTLPSKSDPAFAPGARNRYDDFVAVHINQTLSIHATGNFLTWHRYVTYAYETALREECGYQGYQPYWNWFEYIDDLSKSPLFDGSDTSMSGDGAFFAHNGSIGGAGTIFLPSGKGGGCVESGPFTNMTVHLGPVAPSMDGLKASNSSDGPLGYNPRCLSRDLSSYTTSTWFTPENLLNVTVGDASASIELFQNELQGRFGDAFLGVHGSGHLAVGGEASDFFSSINDPTFWLHHAMVDYLYWIWQALHLDQADTIAGTLTIFNQPPSRNTSISDAIDLGVNAPSVPIEDMLNTLGKSPLCYIYE</sequence>
<dbReference type="GO" id="GO:0016491">
    <property type="term" value="F:oxidoreductase activity"/>
    <property type="evidence" value="ECO:0007669"/>
    <property type="project" value="UniProtKB-KW"/>
</dbReference>
<dbReference type="PANTHER" id="PTHR11474:SF125">
    <property type="entry name" value="N-ACETYL-6-HYDROXYTRYPTOPHAN OXIDASE IVOB-RELATED"/>
    <property type="match status" value="1"/>
</dbReference>
<dbReference type="OrthoDB" id="6132182at2759"/>
<evidence type="ECO:0000256" key="1">
    <source>
        <dbReference type="ARBA" id="ARBA00022723"/>
    </source>
</evidence>
<dbReference type="InterPro" id="IPR008922">
    <property type="entry name" value="Di-copper_centre_dom_sf"/>
</dbReference>
<dbReference type="STRING" id="158607.A0A2P5I1S1"/>
<accession>A0A2P5I1S1</accession>
<evidence type="ECO:0000313" key="6">
    <source>
        <dbReference type="EMBL" id="POS76463.1"/>
    </source>
</evidence>
<keyword evidence="3" id="KW-0732">Signal</keyword>
<dbReference type="Pfam" id="PF00264">
    <property type="entry name" value="Tyrosinase"/>
    <property type="match status" value="1"/>
</dbReference>
<dbReference type="EMBL" id="MAVT02000367">
    <property type="protein sequence ID" value="POS76463.1"/>
    <property type="molecule type" value="Genomic_DNA"/>
</dbReference>
<dbReference type="AlphaFoldDB" id="A0A2P5I1S1"/>
<proteinExistence type="predicted"/>
<evidence type="ECO:0000259" key="5">
    <source>
        <dbReference type="PROSITE" id="PS00498"/>
    </source>
</evidence>
<organism evidence="6 7">
    <name type="scientific">Diaporthe helianthi</name>
    <dbReference type="NCBI Taxonomy" id="158607"/>
    <lineage>
        <taxon>Eukaryota</taxon>
        <taxon>Fungi</taxon>
        <taxon>Dikarya</taxon>
        <taxon>Ascomycota</taxon>
        <taxon>Pezizomycotina</taxon>
        <taxon>Sordariomycetes</taxon>
        <taxon>Sordariomycetidae</taxon>
        <taxon>Diaporthales</taxon>
        <taxon>Diaporthaceae</taxon>
        <taxon>Diaporthe</taxon>
    </lineage>
</organism>
<dbReference type="Proteomes" id="UP000094444">
    <property type="component" value="Unassembled WGS sequence"/>
</dbReference>
<feature type="domain" description="Tyrosinase copper-binding" evidence="4">
    <location>
        <begin position="120"/>
        <end position="137"/>
    </location>
</feature>
<feature type="domain" description="Tyrosinase copper-binding" evidence="5">
    <location>
        <begin position="313"/>
        <end position="324"/>
    </location>
</feature>
<dbReference type="PROSITE" id="PS00498">
    <property type="entry name" value="TYROSINASE_2"/>
    <property type="match status" value="1"/>
</dbReference>
<keyword evidence="7" id="KW-1185">Reference proteome</keyword>
<gene>
    <name evidence="6" type="ORF">DHEL01_v205150</name>
</gene>
<protein>
    <recommendedName>
        <fullName evidence="4 5">Tyrosinase copper-binding domain-containing protein</fullName>
    </recommendedName>
</protein>